<comment type="caution">
    <text evidence="10">The sequence shown here is derived from an EMBL/GenBank/DDBJ whole genome shotgun (WGS) entry which is preliminary data.</text>
</comment>
<evidence type="ECO:0000313" key="10">
    <source>
        <dbReference type="EMBL" id="KAG1301683.1"/>
    </source>
</evidence>
<keyword evidence="5" id="KW-0804">Transcription</keyword>
<feature type="region of interest" description="Disordered" evidence="8">
    <location>
        <begin position="304"/>
        <end position="332"/>
    </location>
</feature>
<reference evidence="10" key="1">
    <citation type="journal article" date="2020" name="Microb. Genom.">
        <title>Genetic diversity of clinical and environmental Mucorales isolates obtained from an investigation of mucormycosis cases among solid organ transplant recipients.</title>
        <authorList>
            <person name="Nguyen M.H."/>
            <person name="Kaul D."/>
            <person name="Muto C."/>
            <person name="Cheng S.J."/>
            <person name="Richter R.A."/>
            <person name="Bruno V.M."/>
            <person name="Liu G."/>
            <person name="Beyhan S."/>
            <person name="Sundermann A.J."/>
            <person name="Mounaud S."/>
            <person name="Pasculle A.W."/>
            <person name="Nierman W.C."/>
            <person name="Driscoll E."/>
            <person name="Cumbie R."/>
            <person name="Clancy C.J."/>
            <person name="Dupont C.L."/>
        </authorList>
    </citation>
    <scope>NUCLEOTIDE SEQUENCE</scope>
    <source>
        <strain evidence="10">GL11</strain>
        <strain evidence="11">GL16</strain>
    </source>
</reference>
<gene>
    <name evidence="11" type="ORF">G6F51_009636</name>
    <name evidence="10" type="ORF">G6F64_011585</name>
</gene>
<dbReference type="InterPro" id="IPR036388">
    <property type="entry name" value="WH-like_DNA-bd_sf"/>
</dbReference>
<dbReference type="PRINTS" id="PR00056">
    <property type="entry name" value="HSFDOMAIN"/>
</dbReference>
<evidence type="ECO:0000256" key="5">
    <source>
        <dbReference type="ARBA" id="ARBA00023163"/>
    </source>
</evidence>
<evidence type="ECO:0000313" key="12">
    <source>
        <dbReference type="Proteomes" id="UP000716291"/>
    </source>
</evidence>
<keyword evidence="4" id="KW-0238">DNA-binding</keyword>
<dbReference type="PANTHER" id="PTHR10015">
    <property type="entry name" value="HEAT SHOCK TRANSCRIPTION FACTOR"/>
    <property type="match status" value="1"/>
</dbReference>
<dbReference type="Pfam" id="PF00447">
    <property type="entry name" value="HSF_DNA-bind"/>
    <property type="match status" value="1"/>
</dbReference>
<comment type="subcellular location">
    <subcellularLocation>
        <location evidence="1">Nucleus</location>
    </subcellularLocation>
</comment>
<feature type="domain" description="HSF-type DNA-binding" evidence="9">
    <location>
        <begin position="116"/>
        <end position="140"/>
    </location>
</feature>
<dbReference type="EMBL" id="JAANIT010001807">
    <property type="protein sequence ID" value="KAG1538654.1"/>
    <property type="molecule type" value="Genomic_DNA"/>
</dbReference>
<dbReference type="GO" id="GO:0003700">
    <property type="term" value="F:DNA-binding transcription factor activity"/>
    <property type="evidence" value="ECO:0007669"/>
    <property type="project" value="InterPro"/>
</dbReference>
<sequence>MTSLGINTQTIFSGSSVSSNSPLNSPLLSPAGSPFPMDSSWDQLQNQFNQQMSLHPPPPPLSATVPITNKSGSNNTFVHKLYNMVVDKQYQHLIAWTYTGTSFIVCNITEFSREVLPKHFKHNNFSSFVRQLNMYGFHKVNKSPRGHRTLAENQIWEFSHTKFIRNRPDLLDEIKRKALESDSNKRDTNDINSQMVMMQMSQSDMMQQIAQLQEGLNQVIHELTETKKIQSIQQKLIKDMADTMIKQYGATFQIPDELLLMNESIETRQDPERPPPPIYITTPEQHHQDQNLYLNLSQQRLSIQRSPSMSSAYQSSVHSPLPPSPCTTHFLSDDEANSIYTPRSPLTQNTYLMDQQRQQQQHQYNQQFNT</sequence>
<keyword evidence="6" id="KW-0539">Nucleus</keyword>
<name>A0A9P7BLN3_RHIOR</name>
<proteinExistence type="inferred from homology"/>
<dbReference type="Gene3D" id="1.10.10.10">
    <property type="entry name" value="Winged helix-like DNA-binding domain superfamily/Winged helix DNA-binding domain"/>
    <property type="match status" value="1"/>
</dbReference>
<evidence type="ECO:0000259" key="9">
    <source>
        <dbReference type="PROSITE" id="PS00434"/>
    </source>
</evidence>
<dbReference type="OMA" id="NDISSHM"/>
<evidence type="ECO:0000256" key="3">
    <source>
        <dbReference type="ARBA" id="ARBA00023015"/>
    </source>
</evidence>
<dbReference type="GO" id="GO:0043565">
    <property type="term" value="F:sequence-specific DNA binding"/>
    <property type="evidence" value="ECO:0007669"/>
    <property type="project" value="InterPro"/>
</dbReference>
<dbReference type="Proteomes" id="UP000717996">
    <property type="component" value="Unassembled WGS sequence"/>
</dbReference>
<dbReference type="PANTHER" id="PTHR10015:SF427">
    <property type="entry name" value="HEAT SHOCK FACTOR PROTEIN"/>
    <property type="match status" value="1"/>
</dbReference>
<protein>
    <recommendedName>
        <fullName evidence="9">HSF-type DNA-binding domain-containing protein</fullName>
    </recommendedName>
</protein>
<keyword evidence="3" id="KW-0805">Transcription regulation</keyword>
<evidence type="ECO:0000256" key="8">
    <source>
        <dbReference type="SAM" id="MobiDB-lite"/>
    </source>
</evidence>
<evidence type="ECO:0000256" key="7">
    <source>
        <dbReference type="RuleBase" id="RU004020"/>
    </source>
</evidence>
<dbReference type="EMBL" id="JAANQT010002901">
    <property type="protein sequence ID" value="KAG1301683.1"/>
    <property type="molecule type" value="Genomic_DNA"/>
</dbReference>
<evidence type="ECO:0000256" key="1">
    <source>
        <dbReference type="ARBA" id="ARBA00004123"/>
    </source>
</evidence>
<dbReference type="AlphaFoldDB" id="A0A9P7BLN3"/>
<evidence type="ECO:0000256" key="4">
    <source>
        <dbReference type="ARBA" id="ARBA00023125"/>
    </source>
</evidence>
<evidence type="ECO:0000313" key="11">
    <source>
        <dbReference type="EMBL" id="KAG1538654.1"/>
    </source>
</evidence>
<organism evidence="10 12">
    <name type="scientific">Rhizopus oryzae</name>
    <name type="common">Mucormycosis agent</name>
    <name type="synonym">Rhizopus arrhizus var. delemar</name>
    <dbReference type="NCBI Taxonomy" id="64495"/>
    <lineage>
        <taxon>Eukaryota</taxon>
        <taxon>Fungi</taxon>
        <taxon>Fungi incertae sedis</taxon>
        <taxon>Mucoromycota</taxon>
        <taxon>Mucoromycotina</taxon>
        <taxon>Mucoromycetes</taxon>
        <taxon>Mucorales</taxon>
        <taxon>Mucorineae</taxon>
        <taxon>Rhizopodaceae</taxon>
        <taxon>Rhizopus</taxon>
    </lineage>
</organism>
<dbReference type="SMART" id="SM00415">
    <property type="entry name" value="HSF"/>
    <property type="match status" value="1"/>
</dbReference>
<evidence type="ECO:0000256" key="2">
    <source>
        <dbReference type="ARBA" id="ARBA00006403"/>
    </source>
</evidence>
<dbReference type="PROSITE" id="PS00434">
    <property type="entry name" value="HSF_DOMAIN"/>
    <property type="match status" value="1"/>
</dbReference>
<evidence type="ECO:0000256" key="6">
    <source>
        <dbReference type="ARBA" id="ARBA00023242"/>
    </source>
</evidence>
<dbReference type="GO" id="GO:0005634">
    <property type="term" value="C:nucleus"/>
    <property type="evidence" value="ECO:0007669"/>
    <property type="project" value="UniProtKB-SubCell"/>
</dbReference>
<dbReference type="SUPFAM" id="SSF46785">
    <property type="entry name" value="Winged helix' DNA-binding domain"/>
    <property type="match status" value="1"/>
</dbReference>
<dbReference type="OrthoDB" id="60033at2759"/>
<accession>A0A9P7BLN3</accession>
<keyword evidence="12" id="KW-1185">Reference proteome</keyword>
<dbReference type="InterPro" id="IPR000232">
    <property type="entry name" value="HSF_DNA-bd"/>
</dbReference>
<dbReference type="InterPro" id="IPR036390">
    <property type="entry name" value="WH_DNA-bd_sf"/>
</dbReference>
<dbReference type="FunFam" id="1.10.10.10:FF:000027">
    <property type="entry name" value="Heat shock transcription factor 1"/>
    <property type="match status" value="1"/>
</dbReference>
<feature type="compositionally biased region" description="Polar residues" evidence="8">
    <location>
        <begin position="304"/>
        <end position="318"/>
    </location>
</feature>
<comment type="similarity">
    <text evidence="2 7">Belongs to the HSF family.</text>
</comment>
<dbReference type="Proteomes" id="UP000716291">
    <property type="component" value="Unassembled WGS sequence"/>
</dbReference>